<dbReference type="Proteomes" id="UP000676853">
    <property type="component" value="Unassembled WGS sequence"/>
</dbReference>
<dbReference type="EC" id="1.1.1.276" evidence="5"/>
<dbReference type="OrthoDB" id="9775296at2"/>
<gene>
    <name evidence="5" type="primary">sdh</name>
    <name evidence="4" type="ORF">KFZ73_10915</name>
    <name evidence="5" type="ORF">NCTC10741_00454</name>
</gene>
<evidence type="ECO:0000256" key="2">
    <source>
        <dbReference type="ARBA" id="ARBA00023002"/>
    </source>
</evidence>
<accession>A0A3P8MC26</accession>
<proteinExistence type="inferred from homology"/>
<dbReference type="InterPro" id="IPR002347">
    <property type="entry name" value="SDR_fam"/>
</dbReference>
<dbReference type="FunFam" id="3.40.50.720:FF:000047">
    <property type="entry name" value="NADP-dependent L-serine/L-allo-threonine dehydrogenase"/>
    <property type="match status" value="1"/>
</dbReference>
<evidence type="ECO:0000313" key="4">
    <source>
        <dbReference type="EMBL" id="MBS4101751.1"/>
    </source>
</evidence>
<dbReference type="PANTHER" id="PTHR42901:SF1">
    <property type="entry name" value="ALCOHOL DEHYDROGENASE"/>
    <property type="match status" value="1"/>
</dbReference>
<dbReference type="InterPro" id="IPR036291">
    <property type="entry name" value="NAD(P)-bd_dom_sf"/>
</dbReference>
<name>A0A3P8MC26_TSUPA</name>
<evidence type="ECO:0000313" key="6">
    <source>
        <dbReference type="Proteomes" id="UP000271626"/>
    </source>
</evidence>
<dbReference type="AlphaFoldDB" id="A0A3P8MC26"/>
<organism evidence="5 6">
    <name type="scientific">Tsukamurella paurometabola</name>
    <name type="common">Corynebacterium paurometabolum</name>
    <dbReference type="NCBI Taxonomy" id="2061"/>
    <lineage>
        <taxon>Bacteria</taxon>
        <taxon>Bacillati</taxon>
        <taxon>Actinomycetota</taxon>
        <taxon>Actinomycetes</taxon>
        <taxon>Mycobacteriales</taxon>
        <taxon>Tsukamurellaceae</taxon>
        <taxon>Tsukamurella</taxon>
    </lineage>
</organism>
<sequence length="251" mass="26770">MAEVAVVTGASSGIGAATARHLVRAGFDVVIGARRVERLEALKADIEAQHPERIVTALPLDVSDADSVKAFTDAIDKVDVLVNNAGGALGVDRIETADEADWSRMYDINVLSILRVTQALLPKLRNSPAASVVTIGSVAALEAYETGAGYNAAKHGARAVTRVLRLELKGEPIRVIEIDPGLVETEFSVVRLGGDKAAADKIYEGVDNLTADDIADAVTWTVTRPPHVNIDSLQIMPRDQVAARNVHRRNV</sequence>
<dbReference type="Pfam" id="PF00106">
    <property type="entry name" value="adh_short"/>
    <property type="match status" value="1"/>
</dbReference>
<evidence type="ECO:0000313" key="5">
    <source>
        <dbReference type="EMBL" id="VDR37353.1"/>
    </source>
</evidence>
<keyword evidence="2 5" id="KW-0560">Oxidoreductase</keyword>
<dbReference type="Gene3D" id="3.40.50.720">
    <property type="entry name" value="NAD(P)-binding Rossmann-like Domain"/>
    <property type="match status" value="1"/>
</dbReference>
<evidence type="ECO:0000256" key="3">
    <source>
        <dbReference type="RuleBase" id="RU000363"/>
    </source>
</evidence>
<evidence type="ECO:0000256" key="1">
    <source>
        <dbReference type="ARBA" id="ARBA00006484"/>
    </source>
</evidence>
<keyword evidence="7" id="KW-1185">Reference proteome</keyword>
<dbReference type="EMBL" id="JAGXOE010000021">
    <property type="protein sequence ID" value="MBS4101751.1"/>
    <property type="molecule type" value="Genomic_DNA"/>
</dbReference>
<evidence type="ECO:0000313" key="7">
    <source>
        <dbReference type="Proteomes" id="UP000676853"/>
    </source>
</evidence>
<dbReference type="PRINTS" id="PR00081">
    <property type="entry name" value="GDHRDH"/>
</dbReference>
<comment type="similarity">
    <text evidence="1 3">Belongs to the short-chain dehydrogenases/reductases (SDR) family.</text>
</comment>
<dbReference type="PANTHER" id="PTHR42901">
    <property type="entry name" value="ALCOHOL DEHYDROGENASE"/>
    <property type="match status" value="1"/>
</dbReference>
<dbReference type="RefSeq" id="WP_126194752.1">
    <property type="nucleotide sequence ID" value="NZ_CP085954.1"/>
</dbReference>
<dbReference type="GO" id="GO:0031132">
    <property type="term" value="F:serine 3-dehydrogenase activity"/>
    <property type="evidence" value="ECO:0007669"/>
    <property type="project" value="UniProtKB-EC"/>
</dbReference>
<dbReference type="PROSITE" id="PS00061">
    <property type="entry name" value="ADH_SHORT"/>
    <property type="match status" value="1"/>
</dbReference>
<dbReference type="InterPro" id="IPR020904">
    <property type="entry name" value="Sc_DH/Rdtase_CS"/>
</dbReference>
<protein>
    <submittedName>
        <fullName evidence="4">SDR family NAD(P)-dependent oxidoreductase</fullName>
    </submittedName>
    <submittedName>
        <fullName evidence="5">Serine 3-dehydrogenase</fullName>
        <ecNumber evidence="5">1.1.1.276</ecNumber>
    </submittedName>
</protein>
<dbReference type="EMBL" id="LR131273">
    <property type="protein sequence ID" value="VDR37353.1"/>
    <property type="molecule type" value="Genomic_DNA"/>
</dbReference>
<reference evidence="4 7" key="2">
    <citation type="submission" date="2021-04" db="EMBL/GenBank/DDBJ databases">
        <title>Whole genome sequence analysis of a thiophenic sulfur metabolizing bacteria.</title>
        <authorList>
            <person name="Akhtar N."/>
            <person name="Akram J."/>
            <person name="Aslam A."/>
        </authorList>
    </citation>
    <scope>NUCLEOTIDE SEQUENCE [LARGE SCALE GENOMIC DNA]</scope>
    <source>
        <strain evidence="4 7">3OW</strain>
    </source>
</reference>
<dbReference type="PRINTS" id="PR00080">
    <property type="entry name" value="SDRFAMILY"/>
</dbReference>
<dbReference type="SUPFAM" id="SSF51735">
    <property type="entry name" value="NAD(P)-binding Rossmann-fold domains"/>
    <property type="match status" value="1"/>
</dbReference>
<reference evidence="5 6" key="1">
    <citation type="submission" date="2018-12" db="EMBL/GenBank/DDBJ databases">
        <authorList>
            <consortium name="Pathogen Informatics"/>
        </authorList>
    </citation>
    <scope>NUCLEOTIDE SEQUENCE [LARGE SCALE GENOMIC DNA]</scope>
    <source>
        <strain evidence="5 6">NCTC10741</strain>
    </source>
</reference>
<dbReference type="Proteomes" id="UP000271626">
    <property type="component" value="Chromosome"/>
</dbReference>